<gene>
    <name evidence="1" type="ORF">GXM_09107</name>
</gene>
<proteinExistence type="predicted"/>
<name>A0A5P8WFK2_9NOSO</name>
<evidence type="ECO:0000313" key="2">
    <source>
        <dbReference type="Proteomes" id="UP000326678"/>
    </source>
</evidence>
<dbReference type="AlphaFoldDB" id="A0A5P8WFK2"/>
<dbReference type="Proteomes" id="UP000326678">
    <property type="component" value="Chromosome Gxm2"/>
</dbReference>
<protein>
    <submittedName>
        <fullName evidence="1">Uncharacterized protein</fullName>
    </submittedName>
</protein>
<sequence length="81" mass="9299">MSAQTEEIKELDPLVFCEIWGLSYEQASEYLNIRARTMTAYACKKSSRTHRQPSSRVKALAAIHHNKWLKEGKSSRSEGAW</sequence>
<organism evidence="1 2">
    <name type="scientific">Nostoc sphaeroides CCNUC1</name>
    <dbReference type="NCBI Taxonomy" id="2653204"/>
    <lineage>
        <taxon>Bacteria</taxon>
        <taxon>Bacillati</taxon>
        <taxon>Cyanobacteriota</taxon>
        <taxon>Cyanophyceae</taxon>
        <taxon>Nostocales</taxon>
        <taxon>Nostocaceae</taxon>
        <taxon>Nostoc</taxon>
    </lineage>
</organism>
<evidence type="ECO:0000313" key="1">
    <source>
        <dbReference type="EMBL" id="QFS51613.1"/>
    </source>
</evidence>
<reference evidence="1 2" key="1">
    <citation type="submission" date="2019-10" db="EMBL/GenBank/DDBJ databases">
        <title>Genomic and transcriptomic insights into the perfect genentic adaptation of a filamentous nitrogen-fixing cyanobacterium to rice fields.</title>
        <authorList>
            <person name="Chen Z."/>
        </authorList>
    </citation>
    <scope>NUCLEOTIDE SEQUENCE [LARGE SCALE GENOMIC DNA]</scope>
    <source>
        <strain evidence="1">CCNUC1</strain>
    </source>
</reference>
<dbReference type="EMBL" id="CP045227">
    <property type="protein sequence ID" value="QFS51613.1"/>
    <property type="molecule type" value="Genomic_DNA"/>
</dbReference>
<dbReference type="KEGG" id="nsh:GXM_09107"/>
<keyword evidence="2" id="KW-1185">Reference proteome</keyword>
<dbReference type="RefSeq" id="WP_152592060.1">
    <property type="nucleotide sequence ID" value="NZ_CP045227.1"/>
</dbReference>
<accession>A0A5P8WFK2</accession>